<dbReference type="GO" id="GO:0008253">
    <property type="term" value="F:5'-nucleotidase activity"/>
    <property type="evidence" value="ECO:0007669"/>
    <property type="project" value="TreeGrafter"/>
</dbReference>
<evidence type="ECO:0000313" key="8">
    <source>
        <dbReference type="Proteomes" id="UP000825179"/>
    </source>
</evidence>
<dbReference type="PIRSF" id="PIRSF036361">
    <property type="entry name" value="YunD"/>
    <property type="match status" value="1"/>
</dbReference>
<evidence type="ECO:0000313" key="7">
    <source>
        <dbReference type="Proteomes" id="UP000010716"/>
    </source>
</evidence>
<evidence type="ECO:0000313" key="5">
    <source>
        <dbReference type="EMBL" id="EGL82709.1"/>
    </source>
</evidence>
<dbReference type="InterPro" id="IPR006179">
    <property type="entry name" value="5_nucleotidase/apyrase"/>
</dbReference>
<dbReference type="GO" id="GO:0000166">
    <property type="term" value="F:nucleotide binding"/>
    <property type="evidence" value="ECO:0007669"/>
    <property type="project" value="UniProtKB-KW"/>
</dbReference>
<evidence type="ECO:0000259" key="3">
    <source>
        <dbReference type="Pfam" id="PF00149"/>
    </source>
</evidence>
<dbReference type="GO" id="GO:0030288">
    <property type="term" value="C:outer membrane-bounded periplasmic space"/>
    <property type="evidence" value="ECO:0007669"/>
    <property type="project" value="TreeGrafter"/>
</dbReference>
<organism evidence="5 7">
    <name type="scientific">Caldalkalibacillus thermarum (strain TA2.A1)</name>
    <dbReference type="NCBI Taxonomy" id="986075"/>
    <lineage>
        <taxon>Bacteria</taxon>
        <taxon>Bacillati</taxon>
        <taxon>Bacillota</taxon>
        <taxon>Bacilli</taxon>
        <taxon>Bacillales</taxon>
        <taxon>Bacillaceae</taxon>
        <taxon>Caldalkalibacillus</taxon>
    </lineage>
</organism>
<dbReference type="Pfam" id="PF02872">
    <property type="entry name" value="5_nucleotid_C"/>
    <property type="match status" value="1"/>
</dbReference>
<dbReference type="PRINTS" id="PR01607">
    <property type="entry name" value="APYRASEFAMLY"/>
</dbReference>
<dbReference type="PANTHER" id="PTHR11575:SF23">
    <property type="entry name" value="5-NUCLEOTIDASE FAMILY PROTEIN"/>
    <property type="match status" value="1"/>
</dbReference>
<feature type="domain" description="Calcineurin-like phosphoesterase" evidence="3">
    <location>
        <begin position="21"/>
        <end position="213"/>
    </location>
</feature>
<accession>F5L7J5</accession>
<dbReference type="Pfam" id="PF00149">
    <property type="entry name" value="Metallophos"/>
    <property type="match status" value="1"/>
</dbReference>
<reference evidence="5 7" key="1">
    <citation type="journal article" date="2011" name="J. Bacteriol.">
        <title>Draft genome sequence of the thermoalkaliphilic Caldalkalibacillus thermarum strain TA2.A1.</title>
        <authorList>
            <person name="Kalamorz F."/>
            <person name="Keis S."/>
            <person name="McMillan D.G."/>
            <person name="Olsson K."/>
            <person name="Stanton J.A."/>
            <person name="Stockwell P."/>
            <person name="Black M.A."/>
            <person name="Klingeman D.M."/>
            <person name="Land M.L."/>
            <person name="Han C.S."/>
            <person name="Martin S.L."/>
            <person name="Becher S.A."/>
            <person name="Peddie C.J."/>
            <person name="Morgan H.W."/>
            <person name="Matthies D."/>
            <person name="Preiss L."/>
            <person name="Meier T."/>
            <person name="Brown S.D."/>
            <person name="Cook G.M."/>
        </authorList>
    </citation>
    <scope>NUCLEOTIDE SEQUENCE [LARGE SCALE GENOMIC DNA]</scope>
    <source>
        <strain evidence="5 7">TA2.A1</strain>
    </source>
</reference>
<dbReference type="PANTHER" id="PTHR11575">
    <property type="entry name" value="5'-NUCLEOTIDASE-RELATED"/>
    <property type="match status" value="1"/>
</dbReference>
<dbReference type="InterPro" id="IPR036907">
    <property type="entry name" value="5'-Nucleotdase_C_sf"/>
</dbReference>
<keyword evidence="1" id="KW-0732">Signal</keyword>
<dbReference type="InterPro" id="IPR011240">
    <property type="entry name" value="Pesterase_YunD"/>
</dbReference>
<protein>
    <submittedName>
        <fullName evidence="6">Bifunctional metallophosphatase/5'-nucleotidase</fullName>
    </submittedName>
    <submittedName>
        <fullName evidence="5">Metallophosphoesterase</fullName>
    </submittedName>
</protein>
<dbReference type="KEGG" id="cthu:HUR95_16265"/>
<evidence type="ECO:0000313" key="6">
    <source>
        <dbReference type="EMBL" id="QZT33750.1"/>
    </source>
</evidence>
<dbReference type="RefSeq" id="WP_007504919.1">
    <property type="nucleotide sequence ID" value="NZ_AFCE01000141.1"/>
</dbReference>
<dbReference type="OrthoDB" id="9793179at2"/>
<dbReference type="InterPro" id="IPR008334">
    <property type="entry name" value="5'-Nucleotdase_C"/>
</dbReference>
<dbReference type="Gene3D" id="3.60.21.10">
    <property type="match status" value="1"/>
</dbReference>
<evidence type="ECO:0000256" key="2">
    <source>
        <dbReference type="RuleBase" id="RU362119"/>
    </source>
</evidence>
<sequence length="489" mass="55515">MWDKEGTGIVTFAFEVIFTHDVHSHFKNWPKVAAKIKQLTGRRRLNGEPYLLVDIGDHVDRAHFITEGTEGQVNVALLNQLDYDYATIGNNEGITFDYQQLSALYRDAQFKVLINNLFEAEGQRPSWCMPYDVKTLGRFKVGIIGTTVNFTRFYEQLGWRIGDPVEAVAQCVRQLKPEVDFILVLSHLGLPRDQKLAKQVQGIDLILGAHTHHFLPHGQKVGQTWIHQVGKFGQYVGCVQVYHDQACGQFACYPRAEAVQEEEADPESVQLLEKWEKQAEHHLAHPLTVLDKTLPISWHEETMLGNLLAEAVSDWCQTPIAMVNTGLILDHLPQGVVRLRDIHRICPHPINACRLHLSGEEIWSILDRSLEHDLQSLQIKGFGFRGKRLGMLALNGLSVEYSPAESGDAVITNIFTANGPIDLHETYPVATVDMFTFGGIFPEIYEKNEIEYFLPEFLRDLLAARLKQGKLERAAKKRWIKHTTNKEEA</sequence>
<dbReference type="InterPro" id="IPR029052">
    <property type="entry name" value="Metallo-depent_PP-like"/>
</dbReference>
<reference evidence="6" key="3">
    <citation type="submission" date="2021-08" db="EMBL/GenBank/DDBJ databases">
        <authorList>
            <person name="de Jong S."/>
            <person name="van den Broek M."/>
            <person name="Merkel A."/>
            <person name="de la Torre Cortes P."/>
            <person name="Kalamorz F."/>
            <person name="Cook G."/>
            <person name="van Loosdrecht M."/>
            <person name="McMillan D."/>
        </authorList>
    </citation>
    <scope>NUCLEOTIDE SEQUENCE</scope>
    <source>
        <strain evidence="6">TA2.A1</strain>
    </source>
</reference>
<dbReference type="EMBL" id="AFCE01000141">
    <property type="protein sequence ID" value="EGL82709.1"/>
    <property type="molecule type" value="Genomic_DNA"/>
</dbReference>
<keyword evidence="2" id="KW-0547">Nucleotide-binding</keyword>
<name>F5L7J5_CALTT</name>
<dbReference type="GO" id="GO:0008768">
    <property type="term" value="F:UDP-sugar diphosphatase activity"/>
    <property type="evidence" value="ECO:0007669"/>
    <property type="project" value="TreeGrafter"/>
</dbReference>
<keyword evidence="2" id="KW-0378">Hydrolase</keyword>
<dbReference type="AlphaFoldDB" id="F5L7J5"/>
<dbReference type="eggNOG" id="COG0737">
    <property type="taxonomic scope" value="Bacteria"/>
</dbReference>
<dbReference type="SUPFAM" id="SSF55816">
    <property type="entry name" value="5'-nucleotidase (syn. UDP-sugar hydrolase), C-terminal domain"/>
    <property type="match status" value="1"/>
</dbReference>
<reference evidence="6 8" key="2">
    <citation type="journal article" date="2020" name="Extremophiles">
        <title>Genomic analysis of Caldalkalibacillus thermarum TA2.A1 reveals aerobic alkaliphilic metabolism and evolutionary hallmarks linking alkaliphilic bacteria and plant life.</title>
        <authorList>
            <person name="de Jong S.I."/>
            <person name="van den Broek M.A."/>
            <person name="Merkel A.Y."/>
            <person name="de la Torre Cortes P."/>
            <person name="Kalamorz F."/>
            <person name="Cook G.M."/>
            <person name="van Loosdrecht M.C.M."/>
            <person name="McMillan D.G.G."/>
        </authorList>
    </citation>
    <scope>NUCLEOTIDE SEQUENCE [LARGE SCALE GENOMIC DNA]</scope>
    <source>
        <strain evidence="6 8">TA2.A1</strain>
    </source>
</reference>
<evidence type="ECO:0000256" key="1">
    <source>
        <dbReference type="ARBA" id="ARBA00022729"/>
    </source>
</evidence>
<dbReference type="Proteomes" id="UP000825179">
    <property type="component" value="Chromosome"/>
</dbReference>
<feature type="domain" description="5'-Nucleotidase C-terminal" evidence="4">
    <location>
        <begin position="297"/>
        <end position="435"/>
    </location>
</feature>
<dbReference type="SUPFAM" id="SSF56300">
    <property type="entry name" value="Metallo-dependent phosphatases"/>
    <property type="match status" value="1"/>
</dbReference>
<proteinExistence type="inferred from homology"/>
<gene>
    <name evidence="5" type="ORF">CathTA2_1795</name>
    <name evidence="6" type="ORF">HUR95_16265</name>
</gene>
<dbReference type="CDD" id="cd00845">
    <property type="entry name" value="MPP_UshA_N_like"/>
    <property type="match status" value="1"/>
</dbReference>
<dbReference type="Gene3D" id="3.90.780.10">
    <property type="entry name" value="5'-Nucleotidase, C-terminal domain"/>
    <property type="match status" value="1"/>
</dbReference>
<comment type="similarity">
    <text evidence="2">Belongs to the 5'-nucleotidase family.</text>
</comment>
<dbReference type="InterPro" id="IPR004843">
    <property type="entry name" value="Calcineurin-like_PHP"/>
</dbReference>
<evidence type="ECO:0000259" key="4">
    <source>
        <dbReference type="Pfam" id="PF02872"/>
    </source>
</evidence>
<keyword evidence="8" id="KW-1185">Reference proteome</keyword>
<dbReference type="Proteomes" id="UP000010716">
    <property type="component" value="Unassembled WGS sequence"/>
</dbReference>
<dbReference type="GO" id="GO:0009166">
    <property type="term" value="P:nucleotide catabolic process"/>
    <property type="evidence" value="ECO:0007669"/>
    <property type="project" value="InterPro"/>
</dbReference>
<dbReference type="EMBL" id="CP082237">
    <property type="protein sequence ID" value="QZT33750.1"/>
    <property type="molecule type" value="Genomic_DNA"/>
</dbReference>